<gene>
    <name evidence="3" type="ORF">LQE99_07330</name>
</gene>
<accession>A0ABS9R5L4</accession>
<reference evidence="3 4" key="1">
    <citation type="submission" date="2022-02" db="EMBL/GenBank/DDBJ databases">
        <title>Genome of Erysipelotrichaceae sp. nov. NSJ-176 isolated from human feces.</title>
        <authorList>
            <person name="Abdugheni R."/>
        </authorList>
    </citation>
    <scope>NUCLEOTIDE SEQUENCE [LARGE SCALE GENOMIC DNA]</scope>
    <source>
        <strain evidence="3 4">NSJ-176</strain>
    </source>
</reference>
<evidence type="ECO:0000313" key="3">
    <source>
        <dbReference type="EMBL" id="MCH4284942.1"/>
    </source>
</evidence>
<dbReference type="SUPFAM" id="SSF54909">
    <property type="entry name" value="Dimeric alpha+beta barrel"/>
    <property type="match status" value="1"/>
</dbReference>
<organism evidence="3 4">
    <name type="scientific">Amedibacillus hominis</name>
    <dbReference type="NCBI Taxonomy" id="2897776"/>
    <lineage>
        <taxon>Bacteria</taxon>
        <taxon>Bacillati</taxon>
        <taxon>Bacillota</taxon>
        <taxon>Erysipelotrichia</taxon>
        <taxon>Erysipelotrichales</taxon>
        <taxon>Erysipelotrichaceae</taxon>
        <taxon>Amedibacillus</taxon>
    </lineage>
</organism>
<dbReference type="Proteomes" id="UP001202402">
    <property type="component" value="Unassembled WGS sequence"/>
</dbReference>
<proteinExistence type="inferred from homology"/>
<dbReference type="RefSeq" id="WP_117452858.1">
    <property type="nucleotide sequence ID" value="NZ_JAKVPQ010000004.1"/>
</dbReference>
<dbReference type="Gene3D" id="3.30.70.1060">
    <property type="entry name" value="Dimeric alpha+beta barrel"/>
    <property type="match status" value="1"/>
</dbReference>
<sequence>MKYFMVEGMLKNVDKLNDEIMKQHMAYTQKAMDEGMIFLSGLKKDQSGGVFLIKSDTEERLKEYLDHEPMHLHGIQDYRYVEFDAHYISEDSHWFS</sequence>
<protein>
    <submittedName>
        <fullName evidence="3">YciI family protein</fullName>
    </submittedName>
</protein>
<dbReference type="Pfam" id="PF03795">
    <property type="entry name" value="YCII"/>
    <property type="match status" value="1"/>
</dbReference>
<comment type="caution">
    <text evidence="3">The sequence shown here is derived from an EMBL/GenBank/DDBJ whole genome shotgun (WGS) entry which is preliminary data.</text>
</comment>
<evidence type="ECO:0000256" key="1">
    <source>
        <dbReference type="ARBA" id="ARBA00007689"/>
    </source>
</evidence>
<dbReference type="InterPro" id="IPR005545">
    <property type="entry name" value="YCII"/>
</dbReference>
<evidence type="ECO:0000313" key="4">
    <source>
        <dbReference type="Proteomes" id="UP001202402"/>
    </source>
</evidence>
<evidence type="ECO:0000259" key="2">
    <source>
        <dbReference type="Pfam" id="PF03795"/>
    </source>
</evidence>
<feature type="domain" description="YCII-related" evidence="2">
    <location>
        <begin position="1"/>
        <end position="83"/>
    </location>
</feature>
<keyword evidence="4" id="KW-1185">Reference proteome</keyword>
<comment type="similarity">
    <text evidence="1">Belongs to the YciI family.</text>
</comment>
<name>A0ABS9R5L4_9FIRM</name>
<dbReference type="InterPro" id="IPR011008">
    <property type="entry name" value="Dimeric_a/b-barrel"/>
</dbReference>
<dbReference type="EMBL" id="JAKVPQ010000004">
    <property type="protein sequence ID" value="MCH4284942.1"/>
    <property type="molecule type" value="Genomic_DNA"/>
</dbReference>